<gene>
    <name evidence="6" type="ORF">IV73_GL000352</name>
</gene>
<evidence type="ECO:0000259" key="5">
    <source>
        <dbReference type="PROSITE" id="PS50937"/>
    </source>
</evidence>
<dbReference type="EMBL" id="JQBP01000010">
    <property type="protein sequence ID" value="KRN74460.1"/>
    <property type="molecule type" value="Genomic_DNA"/>
</dbReference>
<dbReference type="PATRIC" id="fig|1616.3.peg.358"/>
<dbReference type="InterPro" id="IPR009061">
    <property type="entry name" value="DNA-bd_dom_put_sf"/>
</dbReference>
<sequence length="159" mass="18386">MRYLIKKGYLKTGFDVSKYKFRIGEIEKMTGISARQLRYWESKGIIKPLERTDEQTGRVYPFNMFIKITMIKSFLAEGLTLKAAVARMKESQKYMIFTHDVISGAVQGLVEDGDRLLVDLGDFDEAGTQRLLAYQKEPGEHQRVSYVVVDKRTLESQYE</sequence>
<dbReference type="GO" id="GO:0003700">
    <property type="term" value="F:DNA-binding transcription factor activity"/>
    <property type="evidence" value="ECO:0007669"/>
    <property type="project" value="InterPro"/>
</dbReference>
<dbReference type="GO" id="GO:0003677">
    <property type="term" value="F:DNA binding"/>
    <property type="evidence" value="ECO:0007669"/>
    <property type="project" value="UniProtKB-KW"/>
</dbReference>
<dbReference type="STRING" id="1616.IV73_GL000352"/>
<dbReference type="Proteomes" id="UP000051655">
    <property type="component" value="Unassembled WGS sequence"/>
</dbReference>
<organism evidence="6 7">
    <name type="scientific">Weissella kandleri</name>
    <dbReference type="NCBI Taxonomy" id="1616"/>
    <lineage>
        <taxon>Bacteria</taxon>
        <taxon>Bacillati</taxon>
        <taxon>Bacillota</taxon>
        <taxon>Bacilli</taxon>
        <taxon>Lactobacillales</taxon>
        <taxon>Lactobacillaceae</taxon>
        <taxon>Weissella</taxon>
    </lineage>
</organism>
<proteinExistence type="predicted"/>
<evidence type="ECO:0000313" key="6">
    <source>
        <dbReference type="EMBL" id="KRN74460.1"/>
    </source>
</evidence>
<evidence type="ECO:0000313" key="7">
    <source>
        <dbReference type="Proteomes" id="UP000051655"/>
    </source>
</evidence>
<dbReference type="InterPro" id="IPR000551">
    <property type="entry name" value="MerR-type_HTH_dom"/>
</dbReference>
<dbReference type="CDD" id="cd01105">
    <property type="entry name" value="HTH_GlnR-like"/>
    <property type="match status" value="1"/>
</dbReference>
<dbReference type="Pfam" id="PF13411">
    <property type="entry name" value="MerR_1"/>
    <property type="match status" value="1"/>
</dbReference>
<dbReference type="SMART" id="SM00422">
    <property type="entry name" value="HTH_MERR"/>
    <property type="match status" value="1"/>
</dbReference>
<dbReference type="AlphaFoldDB" id="A0A0R2JIE1"/>
<keyword evidence="3" id="KW-0238">DNA-binding</keyword>
<dbReference type="PANTHER" id="PTHR30204">
    <property type="entry name" value="REDOX-CYCLING DRUG-SENSING TRANSCRIPTIONAL ACTIVATOR SOXR"/>
    <property type="match status" value="1"/>
</dbReference>
<reference evidence="6 7" key="1">
    <citation type="journal article" date="2015" name="Genome Announc.">
        <title>Expanding the biotechnology potential of lactobacilli through comparative genomics of 213 strains and associated genera.</title>
        <authorList>
            <person name="Sun Z."/>
            <person name="Harris H.M."/>
            <person name="McCann A."/>
            <person name="Guo C."/>
            <person name="Argimon S."/>
            <person name="Zhang W."/>
            <person name="Yang X."/>
            <person name="Jeffery I.B."/>
            <person name="Cooney J.C."/>
            <person name="Kagawa T.F."/>
            <person name="Liu W."/>
            <person name="Song Y."/>
            <person name="Salvetti E."/>
            <person name="Wrobel A."/>
            <person name="Rasinkangas P."/>
            <person name="Parkhill J."/>
            <person name="Rea M.C."/>
            <person name="O'Sullivan O."/>
            <person name="Ritari J."/>
            <person name="Douillard F.P."/>
            <person name="Paul Ross R."/>
            <person name="Yang R."/>
            <person name="Briner A.E."/>
            <person name="Felis G.E."/>
            <person name="de Vos W.M."/>
            <person name="Barrangou R."/>
            <person name="Klaenhammer T.R."/>
            <person name="Caufield P.W."/>
            <person name="Cui Y."/>
            <person name="Zhang H."/>
            <person name="O'Toole P.W."/>
        </authorList>
    </citation>
    <scope>NUCLEOTIDE SEQUENCE [LARGE SCALE GENOMIC DNA]</scope>
    <source>
        <strain evidence="6 7">DSM 20593</strain>
    </source>
</reference>
<keyword evidence="4" id="KW-0804">Transcription</keyword>
<keyword evidence="1" id="KW-0678">Repressor</keyword>
<evidence type="ECO:0000256" key="3">
    <source>
        <dbReference type="ARBA" id="ARBA00023125"/>
    </source>
</evidence>
<keyword evidence="7" id="KW-1185">Reference proteome</keyword>
<evidence type="ECO:0000256" key="4">
    <source>
        <dbReference type="ARBA" id="ARBA00023163"/>
    </source>
</evidence>
<accession>A0A0R2JIE1</accession>
<evidence type="ECO:0000256" key="1">
    <source>
        <dbReference type="ARBA" id="ARBA00022491"/>
    </source>
</evidence>
<dbReference type="SUPFAM" id="SSF46955">
    <property type="entry name" value="Putative DNA-binding domain"/>
    <property type="match status" value="1"/>
</dbReference>
<evidence type="ECO:0000256" key="2">
    <source>
        <dbReference type="ARBA" id="ARBA00023015"/>
    </source>
</evidence>
<dbReference type="PROSITE" id="PS50937">
    <property type="entry name" value="HTH_MERR_2"/>
    <property type="match status" value="1"/>
</dbReference>
<feature type="domain" description="HTH merR-type" evidence="5">
    <location>
        <begin position="20"/>
        <end position="90"/>
    </location>
</feature>
<dbReference type="PANTHER" id="PTHR30204:SF69">
    <property type="entry name" value="MERR-FAMILY TRANSCRIPTIONAL REGULATOR"/>
    <property type="match status" value="1"/>
</dbReference>
<dbReference type="InterPro" id="IPR047057">
    <property type="entry name" value="MerR_fam"/>
</dbReference>
<name>A0A0R2JIE1_9LACO</name>
<keyword evidence="2" id="KW-0805">Transcription regulation</keyword>
<protein>
    <recommendedName>
        <fullName evidence="5">HTH merR-type domain-containing protein</fullName>
    </recommendedName>
</protein>
<dbReference type="RefSeq" id="WP_057756516.1">
    <property type="nucleotide sequence ID" value="NZ_JQBP01000010.1"/>
</dbReference>
<dbReference type="Gene3D" id="1.10.1660.10">
    <property type="match status" value="1"/>
</dbReference>
<comment type="caution">
    <text evidence="6">The sequence shown here is derived from an EMBL/GenBank/DDBJ whole genome shotgun (WGS) entry which is preliminary data.</text>
</comment>
<dbReference type="OrthoDB" id="9806513at2"/>